<sequence length="69" mass="7313">MNDTSFENCIKCTVCTTACPVSRVNPGYPGPKQAGPDGERLRLKDGALYDEALNIASTANVAKSPARPM</sequence>
<dbReference type="GO" id="GO:0046872">
    <property type="term" value="F:metal ion binding"/>
    <property type="evidence" value="ECO:0007669"/>
    <property type="project" value="UniProtKB-KW"/>
</dbReference>
<reference evidence="5 6" key="1">
    <citation type="submission" date="2019-03" db="EMBL/GenBank/DDBJ databases">
        <authorList>
            <consortium name="Pathogen Informatics"/>
        </authorList>
    </citation>
    <scope>NUCLEOTIDE SEQUENCE [LARGE SCALE GENOMIC DNA]</scope>
    <source>
        <strain evidence="5 6">NCTC10974</strain>
    </source>
</reference>
<dbReference type="Pfam" id="PF13183">
    <property type="entry name" value="Fer4_8"/>
    <property type="match status" value="1"/>
</dbReference>
<dbReference type="GO" id="GO:0051536">
    <property type="term" value="F:iron-sulfur cluster binding"/>
    <property type="evidence" value="ECO:0007669"/>
    <property type="project" value="UniProtKB-KW"/>
</dbReference>
<evidence type="ECO:0000259" key="4">
    <source>
        <dbReference type="PROSITE" id="PS51379"/>
    </source>
</evidence>
<dbReference type="Proteomes" id="UP000358010">
    <property type="component" value="Unassembled WGS sequence"/>
</dbReference>
<dbReference type="EMBL" id="CAADJZ010000001">
    <property type="protein sequence ID" value="VFT68436.1"/>
    <property type="molecule type" value="Genomic_DNA"/>
</dbReference>
<dbReference type="PROSITE" id="PS00198">
    <property type="entry name" value="4FE4S_FER_1"/>
    <property type="match status" value="1"/>
</dbReference>
<dbReference type="InterPro" id="IPR017896">
    <property type="entry name" value="4Fe4S_Fe-S-bd"/>
</dbReference>
<feature type="domain" description="4Fe-4S ferredoxin-type" evidence="4">
    <location>
        <begin position="1"/>
        <end position="29"/>
    </location>
</feature>
<evidence type="ECO:0000313" key="6">
    <source>
        <dbReference type="Proteomes" id="UP000358010"/>
    </source>
</evidence>
<evidence type="ECO:0000256" key="3">
    <source>
        <dbReference type="ARBA" id="ARBA00023014"/>
    </source>
</evidence>
<gene>
    <name evidence="5" type="primary">glpC_2</name>
    <name evidence="5" type="ORF">NCTC10974_01924</name>
</gene>
<keyword evidence="1" id="KW-0479">Metal-binding</keyword>
<keyword evidence="2" id="KW-0408">Iron</keyword>
<dbReference type="InterPro" id="IPR017900">
    <property type="entry name" value="4Fe4S_Fe_S_CS"/>
</dbReference>
<keyword evidence="3" id="KW-0411">Iron-sulfur</keyword>
<dbReference type="SUPFAM" id="SSF46548">
    <property type="entry name" value="alpha-helical ferredoxin"/>
    <property type="match status" value="1"/>
</dbReference>
<dbReference type="Gene3D" id="1.10.1060.10">
    <property type="entry name" value="Alpha-helical ferredoxin"/>
    <property type="match status" value="1"/>
</dbReference>
<protein>
    <submittedName>
        <fullName evidence="5">sn-glycerol-3-phosphate dehydrogenase (Anaerobic), K-small subunit</fullName>
    </submittedName>
</protein>
<evidence type="ECO:0000256" key="2">
    <source>
        <dbReference type="ARBA" id="ARBA00023004"/>
    </source>
</evidence>
<evidence type="ECO:0000256" key="1">
    <source>
        <dbReference type="ARBA" id="ARBA00022723"/>
    </source>
</evidence>
<evidence type="ECO:0000313" key="5">
    <source>
        <dbReference type="EMBL" id="VFT68436.1"/>
    </source>
</evidence>
<dbReference type="AlphaFoldDB" id="A0A485JCK1"/>
<dbReference type="InterPro" id="IPR009051">
    <property type="entry name" value="Helical_ferredxn"/>
</dbReference>
<name>A0A485JCK1_ECOLX</name>
<proteinExistence type="predicted"/>
<accession>A0A485JCK1</accession>
<dbReference type="PROSITE" id="PS51379">
    <property type="entry name" value="4FE4S_FER_2"/>
    <property type="match status" value="1"/>
</dbReference>
<organism evidence="5 6">
    <name type="scientific">Escherichia coli</name>
    <dbReference type="NCBI Taxonomy" id="562"/>
    <lineage>
        <taxon>Bacteria</taxon>
        <taxon>Pseudomonadati</taxon>
        <taxon>Pseudomonadota</taxon>
        <taxon>Gammaproteobacteria</taxon>
        <taxon>Enterobacterales</taxon>
        <taxon>Enterobacteriaceae</taxon>
        <taxon>Escherichia</taxon>
    </lineage>
</organism>